<evidence type="ECO:0000256" key="1">
    <source>
        <dbReference type="ARBA" id="ARBA00004141"/>
    </source>
</evidence>
<dbReference type="Pfam" id="PF01694">
    <property type="entry name" value="Rhomboid"/>
    <property type="match status" value="1"/>
</dbReference>
<evidence type="ECO:0000313" key="9">
    <source>
        <dbReference type="EMBL" id="HII70809.1"/>
    </source>
</evidence>
<protein>
    <submittedName>
        <fullName evidence="9">Rhomboid family intramembrane serine protease</fullName>
    </submittedName>
</protein>
<dbReference type="EMBL" id="DUJS01000004">
    <property type="protein sequence ID" value="HII70809.1"/>
    <property type="molecule type" value="Genomic_DNA"/>
</dbReference>
<comment type="caution">
    <text evidence="9">The sequence shown here is derived from an EMBL/GenBank/DDBJ whole genome shotgun (WGS) entry which is preliminary data.</text>
</comment>
<feature type="domain" description="Peptidase S54 rhomboid" evidence="8">
    <location>
        <begin position="47"/>
        <end position="182"/>
    </location>
</feature>
<dbReference type="GeneID" id="1477355"/>
<dbReference type="InterPro" id="IPR022764">
    <property type="entry name" value="Peptidase_S54_rhomboid_dom"/>
</dbReference>
<evidence type="ECO:0000256" key="7">
    <source>
        <dbReference type="SAM" id="Phobius"/>
    </source>
</evidence>
<evidence type="ECO:0000256" key="5">
    <source>
        <dbReference type="ARBA" id="ARBA00022989"/>
    </source>
</evidence>
<keyword evidence="4" id="KW-0378">Hydrolase</keyword>
<proteinExistence type="inferred from homology"/>
<accession>A0A832T723</accession>
<dbReference type="InterPro" id="IPR035952">
    <property type="entry name" value="Rhomboid-like_sf"/>
</dbReference>
<keyword evidence="6 7" id="KW-0472">Membrane</keyword>
<evidence type="ECO:0000313" key="10">
    <source>
        <dbReference type="Proteomes" id="UP000619545"/>
    </source>
</evidence>
<dbReference type="AlphaFoldDB" id="A0A832T723"/>
<gene>
    <name evidence="9" type="ORF">HA336_06220</name>
</gene>
<dbReference type="RefSeq" id="WP_011018424.1">
    <property type="nucleotide sequence ID" value="NZ_DUJS01000004.1"/>
</dbReference>
<evidence type="ECO:0000259" key="8">
    <source>
        <dbReference type="Pfam" id="PF01694"/>
    </source>
</evidence>
<dbReference type="GO" id="GO:0006508">
    <property type="term" value="P:proteolysis"/>
    <property type="evidence" value="ECO:0007669"/>
    <property type="project" value="UniProtKB-KW"/>
</dbReference>
<organism evidence="9 10">
    <name type="scientific">Methanopyrus kandleri</name>
    <dbReference type="NCBI Taxonomy" id="2320"/>
    <lineage>
        <taxon>Archaea</taxon>
        <taxon>Methanobacteriati</taxon>
        <taxon>Methanobacteriota</taxon>
        <taxon>Methanomada group</taxon>
        <taxon>Methanopyri</taxon>
        <taxon>Methanopyrales</taxon>
        <taxon>Methanopyraceae</taxon>
        <taxon>Methanopyrus</taxon>
    </lineage>
</organism>
<dbReference type="InterPro" id="IPR050925">
    <property type="entry name" value="Rhomboid_protease_S54"/>
</dbReference>
<dbReference type="Gene3D" id="1.20.1540.10">
    <property type="entry name" value="Rhomboid-like"/>
    <property type="match status" value="1"/>
</dbReference>
<evidence type="ECO:0000256" key="3">
    <source>
        <dbReference type="ARBA" id="ARBA00022692"/>
    </source>
</evidence>
<dbReference type="PANTHER" id="PTHR43731">
    <property type="entry name" value="RHOMBOID PROTEASE"/>
    <property type="match status" value="1"/>
</dbReference>
<evidence type="ECO:0000256" key="2">
    <source>
        <dbReference type="ARBA" id="ARBA00009045"/>
    </source>
</evidence>
<evidence type="ECO:0000256" key="6">
    <source>
        <dbReference type="ARBA" id="ARBA00023136"/>
    </source>
</evidence>
<dbReference type="GO" id="GO:0016020">
    <property type="term" value="C:membrane"/>
    <property type="evidence" value="ECO:0007669"/>
    <property type="project" value="UniProtKB-SubCell"/>
</dbReference>
<keyword evidence="5 7" id="KW-1133">Transmembrane helix</keyword>
<feature type="transmembrane region" description="Helical" evidence="7">
    <location>
        <begin position="47"/>
        <end position="72"/>
    </location>
</feature>
<dbReference type="Proteomes" id="UP000619545">
    <property type="component" value="Unassembled WGS sequence"/>
</dbReference>
<feature type="transmembrane region" description="Helical" evidence="7">
    <location>
        <begin position="187"/>
        <end position="207"/>
    </location>
</feature>
<feature type="transmembrane region" description="Helical" evidence="7">
    <location>
        <begin position="107"/>
        <end position="124"/>
    </location>
</feature>
<feature type="transmembrane region" description="Helical" evidence="7">
    <location>
        <begin position="131"/>
        <end position="155"/>
    </location>
</feature>
<comment type="subcellular location">
    <subcellularLocation>
        <location evidence="1">Membrane</location>
        <topology evidence="1">Multi-pass membrane protein</topology>
    </subcellularLocation>
</comment>
<dbReference type="OMA" id="SHEIHIH"/>
<reference evidence="9" key="1">
    <citation type="journal article" date="2020" name="bioRxiv">
        <title>A rank-normalized archaeal taxonomy based on genome phylogeny resolves widespread incomplete and uneven classifications.</title>
        <authorList>
            <person name="Rinke C."/>
            <person name="Chuvochina M."/>
            <person name="Mussig A.J."/>
            <person name="Chaumeil P.-A."/>
            <person name="Waite D.W."/>
            <person name="Whitman W.B."/>
            <person name="Parks D.H."/>
            <person name="Hugenholtz P."/>
        </authorList>
    </citation>
    <scope>NUCLEOTIDE SEQUENCE</scope>
    <source>
        <strain evidence="9">UBA8853</strain>
    </source>
</reference>
<keyword evidence="9" id="KW-0645">Protease</keyword>
<dbReference type="SUPFAM" id="SSF144091">
    <property type="entry name" value="Rhomboid-like"/>
    <property type="match status" value="1"/>
</dbReference>
<feature type="transmembrane region" description="Helical" evidence="7">
    <location>
        <begin position="161"/>
        <end position="180"/>
    </location>
</feature>
<dbReference type="GO" id="GO:0004252">
    <property type="term" value="F:serine-type endopeptidase activity"/>
    <property type="evidence" value="ECO:0007669"/>
    <property type="project" value="InterPro"/>
</dbReference>
<name>A0A832T723_9EURY</name>
<evidence type="ECO:0000256" key="4">
    <source>
        <dbReference type="ARBA" id="ARBA00022801"/>
    </source>
</evidence>
<feature type="transmembrane region" description="Helical" evidence="7">
    <location>
        <begin position="84"/>
        <end position="101"/>
    </location>
</feature>
<keyword evidence="3 7" id="KW-0812">Transmembrane</keyword>
<comment type="similarity">
    <text evidence="2">Belongs to the peptidase S54 family.</text>
</comment>
<sequence length="210" mass="22654">MSLTMLMFLLNVLAYVLSVGPDGIIRPDVLYSYGLYLHNITVHPECLITYMFLHANLIHLLFNMLGLLTFGVQLERVLSTSEFLVLYLLSGLMGGLAQTALTPDVPVVGASAAIFGLLGCLTMLRPMSMMMFLFIPMPLALFAVLYAALALFVIQSGVVTQVAHAGHLVGMIVGGVLALLYRPSEALKGLLAVAAITALLLAGYWFLTHP</sequence>
<dbReference type="PANTHER" id="PTHR43731:SF14">
    <property type="entry name" value="PRESENILIN-ASSOCIATED RHOMBOID-LIKE PROTEIN, MITOCHONDRIAL"/>
    <property type="match status" value="1"/>
</dbReference>